<name>A0A7X3MFR6_9FIRM</name>
<comment type="caution">
    <text evidence="2">The sequence shown here is derived from an EMBL/GenBank/DDBJ whole genome shotgun (WGS) entry which is preliminary data.</text>
</comment>
<dbReference type="PROSITE" id="PS50817">
    <property type="entry name" value="INTEIN_N_TER"/>
    <property type="match status" value="1"/>
</dbReference>
<dbReference type="InterPro" id="IPR030934">
    <property type="entry name" value="Intein_C"/>
</dbReference>
<feature type="domain" description="Hint" evidence="1">
    <location>
        <begin position="300"/>
        <end position="389"/>
    </location>
</feature>
<dbReference type="RefSeq" id="WP_159750792.1">
    <property type="nucleotide sequence ID" value="NZ_CASZNZ010000013.1"/>
</dbReference>
<organism evidence="2 3">
    <name type="scientific">Sporofaciens musculi</name>
    <dbReference type="NCBI Taxonomy" id="2681861"/>
    <lineage>
        <taxon>Bacteria</taxon>
        <taxon>Bacillati</taxon>
        <taxon>Bacillota</taxon>
        <taxon>Clostridia</taxon>
        <taxon>Lachnospirales</taxon>
        <taxon>Lachnospiraceae</taxon>
        <taxon>Sporofaciens</taxon>
    </lineage>
</organism>
<dbReference type="AlphaFoldDB" id="A0A7X3MFR6"/>
<dbReference type="SMART" id="SM00306">
    <property type="entry name" value="HintN"/>
    <property type="match status" value="1"/>
</dbReference>
<proteinExistence type="predicted"/>
<accession>A0A7X3MFR6</accession>
<keyword evidence="3" id="KW-1185">Reference proteome</keyword>
<dbReference type="GO" id="GO:0016539">
    <property type="term" value="P:intein-mediated protein splicing"/>
    <property type="evidence" value="ECO:0007669"/>
    <property type="project" value="InterPro"/>
</dbReference>
<sequence length="463" mass="52654">MDVFQNNESLKLRFPRTYEALKNTGGMKMRRAMAAEDAVRTTFLGVTKEEKEFLLFEGVTKERHTSGYLHIEAKAVRKSTGEVLDQNRQVVFFTRGGEKNGLLMGLKISQEAQKDCKVCLEWGIVKDNGVITKTQEYDLAEYDLLQNEYHIAHPCRKEGHPKEDPYINYYFWRSPEHGEYVDYKYPNGHNLMCKSEGTASALGHGVREILSASLILENENDLVEYPDFISKVDFHEQGIKWGGVEDWRRQISDLLKSNTGFVSYTLSIICLLEDMGEKRHTFLVTNKEGVSNLPMLRFCWGCLGAGTMVSTAEGDKAIEEIRTGHMVESEGGFRRVCNTWKGTEKNPVIVIRLEDGRKVMATSNHPFITKEGMMAANEIKKGTLVKTREGGFLPVAEAYADFLGEIVVYNLEVEEEGIFYANGIASGDMRRQNSYKGENVREKIAEEWRQDFDSFMEMLKGDA</sequence>
<protein>
    <recommendedName>
        <fullName evidence="1">Hint domain-containing protein</fullName>
    </recommendedName>
</protein>
<evidence type="ECO:0000259" key="1">
    <source>
        <dbReference type="SMART" id="SM00306"/>
    </source>
</evidence>
<evidence type="ECO:0000313" key="3">
    <source>
        <dbReference type="Proteomes" id="UP000460412"/>
    </source>
</evidence>
<gene>
    <name evidence="2" type="ORF">GN277_09160</name>
</gene>
<dbReference type="SUPFAM" id="SSF51294">
    <property type="entry name" value="Hedgehog/intein (Hint) domain"/>
    <property type="match status" value="1"/>
</dbReference>
<dbReference type="Proteomes" id="UP000460412">
    <property type="component" value="Unassembled WGS sequence"/>
</dbReference>
<dbReference type="NCBIfam" id="TIGR01443">
    <property type="entry name" value="intein_Cterm"/>
    <property type="match status" value="1"/>
</dbReference>
<dbReference type="InterPro" id="IPR003587">
    <property type="entry name" value="Hint_dom_N"/>
</dbReference>
<dbReference type="InterPro" id="IPR036844">
    <property type="entry name" value="Hint_dom_sf"/>
</dbReference>
<reference evidence="2 3" key="1">
    <citation type="submission" date="2019-12" db="EMBL/GenBank/DDBJ databases">
        <title>Sporaefaciens musculi gen. nov., sp. nov., a novel bacterium isolated from the caecum of an obese mouse.</title>
        <authorList>
            <person name="Rasmussen T.S."/>
            <person name="Streidl T."/>
            <person name="Hitch T.C.A."/>
            <person name="Wortmann E."/>
            <person name="Deptula P."/>
            <person name="Hansen M."/>
            <person name="Nielsen D.S."/>
            <person name="Clavel T."/>
            <person name="Vogensen F.K."/>
        </authorList>
    </citation>
    <scope>NUCLEOTIDE SEQUENCE [LARGE SCALE GENOMIC DNA]</scope>
    <source>
        <strain evidence="2 3">WCA-9-b2</strain>
    </source>
</reference>
<dbReference type="Pfam" id="PF07591">
    <property type="entry name" value="PT-HINT"/>
    <property type="match status" value="1"/>
</dbReference>
<dbReference type="CDD" id="cd00081">
    <property type="entry name" value="Hint"/>
    <property type="match status" value="1"/>
</dbReference>
<dbReference type="InterPro" id="IPR006141">
    <property type="entry name" value="Intein_N"/>
</dbReference>
<evidence type="ECO:0000313" key="2">
    <source>
        <dbReference type="EMBL" id="MXP75546.1"/>
    </source>
</evidence>
<dbReference type="EMBL" id="WUQX01000001">
    <property type="protein sequence ID" value="MXP75546.1"/>
    <property type="molecule type" value="Genomic_DNA"/>
</dbReference>
<dbReference type="Gene3D" id="2.170.16.10">
    <property type="entry name" value="Hedgehog/Intein (Hint) domain"/>
    <property type="match status" value="1"/>
</dbReference>